<feature type="transmembrane region" description="Helical" evidence="9">
    <location>
        <begin position="26"/>
        <end position="48"/>
    </location>
</feature>
<dbReference type="GO" id="GO:0042773">
    <property type="term" value="P:ATP synthesis coupled electron transport"/>
    <property type="evidence" value="ECO:0007669"/>
    <property type="project" value="InterPro"/>
</dbReference>
<keyword evidence="6 9" id="KW-0472">Membrane</keyword>
<dbReference type="GO" id="GO:0008137">
    <property type="term" value="F:NADH dehydrogenase (ubiquinone) activity"/>
    <property type="evidence" value="ECO:0007669"/>
    <property type="project" value="UniProtKB-EC"/>
</dbReference>
<comment type="subcellular location">
    <subcellularLocation>
        <location evidence="1">Membrane</location>
        <topology evidence="1">Multi-pass membrane protein</topology>
    </subcellularLocation>
</comment>
<accession>A0A1V1G908</accession>
<reference evidence="12" key="1">
    <citation type="submission" date="2016-12" db="EMBL/GenBank/DDBJ databases">
        <title>Complete mitochondrial genome of the wood-decaying fungus Fomitopsis palustris.</title>
        <authorList>
            <person name="Tanaka Y."/>
            <person name="Suzuki T."/>
            <person name="Iigo M."/>
            <person name="Kurokura T."/>
            <person name="Toyama F."/>
            <person name="Dohra H."/>
            <person name="Konno N."/>
        </authorList>
    </citation>
    <scope>NUCLEOTIDE SEQUENCE</scope>
    <source>
        <strain evidence="12">FFPRI 0507</strain>
    </source>
</reference>
<feature type="transmembrane region" description="Helical" evidence="9">
    <location>
        <begin position="109"/>
        <end position="130"/>
    </location>
</feature>
<keyword evidence="5 9" id="KW-1133">Transmembrane helix</keyword>
<evidence type="ECO:0000256" key="3">
    <source>
        <dbReference type="ARBA" id="ARBA00021008"/>
    </source>
</evidence>
<evidence type="ECO:0000256" key="7">
    <source>
        <dbReference type="ARBA" id="ARBA00031028"/>
    </source>
</evidence>
<feature type="transmembrane region" description="Helical" evidence="9">
    <location>
        <begin position="450"/>
        <end position="470"/>
    </location>
</feature>
<evidence type="ECO:0000256" key="10">
    <source>
        <dbReference type="SAM" id="SignalP"/>
    </source>
</evidence>
<feature type="transmembrane region" description="Helical" evidence="9">
    <location>
        <begin position="330"/>
        <end position="350"/>
    </location>
</feature>
<feature type="domain" description="NADH:quinone oxidoreductase/Mrp antiporter transmembrane" evidence="11">
    <location>
        <begin position="290"/>
        <end position="465"/>
    </location>
</feature>
<feature type="transmembrane region" description="Helical" evidence="9">
    <location>
        <begin position="137"/>
        <end position="157"/>
    </location>
</feature>
<feature type="transmembrane region" description="Helical" evidence="9">
    <location>
        <begin position="211"/>
        <end position="228"/>
    </location>
</feature>
<dbReference type="EMBL" id="AP017926">
    <property type="protein sequence ID" value="BAX08586.1"/>
    <property type="molecule type" value="Genomic_DNA"/>
</dbReference>
<dbReference type="InterPro" id="IPR001750">
    <property type="entry name" value="ND/Mrp_TM"/>
</dbReference>
<feature type="transmembrane region" description="Helical" evidence="9">
    <location>
        <begin position="503"/>
        <end position="520"/>
    </location>
</feature>
<name>A0A1V1G908_9APHY</name>
<feature type="transmembrane region" description="Helical" evidence="9">
    <location>
        <begin position="169"/>
        <end position="190"/>
    </location>
</feature>
<keyword evidence="10" id="KW-0732">Signal</keyword>
<evidence type="ECO:0000259" key="11">
    <source>
        <dbReference type="Pfam" id="PF00361"/>
    </source>
</evidence>
<evidence type="ECO:0000256" key="9">
    <source>
        <dbReference type="SAM" id="Phobius"/>
    </source>
</evidence>
<dbReference type="PANTHER" id="PTHR22773">
    <property type="entry name" value="NADH DEHYDROGENASE"/>
    <property type="match status" value="1"/>
</dbReference>
<dbReference type="GeneID" id="32232924"/>
<comment type="catalytic activity">
    <reaction evidence="8">
        <text>a ubiquinone + NADH + 5 H(+)(in) = a ubiquinol + NAD(+) + 4 H(+)(out)</text>
        <dbReference type="Rhea" id="RHEA:29091"/>
        <dbReference type="Rhea" id="RHEA-COMP:9565"/>
        <dbReference type="Rhea" id="RHEA-COMP:9566"/>
        <dbReference type="ChEBI" id="CHEBI:15378"/>
        <dbReference type="ChEBI" id="CHEBI:16389"/>
        <dbReference type="ChEBI" id="CHEBI:17976"/>
        <dbReference type="ChEBI" id="CHEBI:57540"/>
        <dbReference type="ChEBI" id="CHEBI:57945"/>
        <dbReference type="EC" id="7.1.1.2"/>
    </reaction>
</comment>
<evidence type="ECO:0000256" key="5">
    <source>
        <dbReference type="ARBA" id="ARBA00022989"/>
    </source>
</evidence>
<evidence type="ECO:0000256" key="4">
    <source>
        <dbReference type="ARBA" id="ARBA00022692"/>
    </source>
</evidence>
<feature type="signal peptide" evidence="10">
    <location>
        <begin position="1"/>
        <end position="16"/>
    </location>
</feature>
<keyword evidence="4 9" id="KW-0812">Transmembrane</keyword>
<dbReference type="AlphaFoldDB" id="A0A1V1G908"/>
<feature type="transmembrane region" description="Helical" evidence="9">
    <location>
        <begin position="248"/>
        <end position="267"/>
    </location>
</feature>
<feature type="transmembrane region" description="Helical" evidence="9">
    <location>
        <begin position="357"/>
        <end position="382"/>
    </location>
</feature>
<feature type="transmembrane region" description="Helical" evidence="9">
    <location>
        <begin position="69"/>
        <end position="89"/>
    </location>
</feature>
<keyword evidence="12" id="KW-0496">Mitochondrion</keyword>
<organism evidence="12">
    <name type="scientific">Fomitopsis palustris</name>
    <dbReference type="NCBI Taxonomy" id="2870670"/>
    <lineage>
        <taxon>Eukaryota</taxon>
        <taxon>Fungi</taxon>
        <taxon>Dikarya</taxon>
        <taxon>Basidiomycota</taxon>
        <taxon>Agaricomycotina</taxon>
        <taxon>Agaricomycetes</taxon>
        <taxon>Polyporales</taxon>
        <taxon>Fomitopsis</taxon>
    </lineage>
</organism>
<evidence type="ECO:0000313" key="12">
    <source>
        <dbReference type="EMBL" id="BAX08586.1"/>
    </source>
</evidence>
<sequence>MIFLSLLILIVAVALPSINKNINSILYIRISSIIFIYSGALSLNALYIQSIGSGIGIYSGLFHVTTISQLLDIIIFTIGSLILISWPKFNTEIENDLNKKTNYRKHNSYNYICEYSLIVLFSTFGASLLVSSADLISVYLSIELQSFAVYILSTLYRDSESSTSAGLKYFLLGGLSSCLILLGCGLIYSFTGLTNLESIYSFVSVSDSNNIIQAISLGILFIFLGFLFKIAAAPLHNWAPDVYDDTPTIVTIWLTIMPKISIIIFLLELHTQLGIIGNNLNIELVGVNLISNLFTENIQNVLKNLLLITSLISLIIGTIVGLAQSRIKRLLAYSTISHIGFMLLALAINTEQSIDSLIFYIIQYSITNLNTFLIILGFGYIINNSSLTKYYGIQETRKDIKFISELKGQFFANPLLSIALTICLFSMAGVPPLIGFFSKQFVLYSAIQSGYYFMSIVAIVVSVISASYYLKIIRVLHSENDTKIFNYNININSSEFTQDLTNYHSYLISTLTLSILLFVLKPSILLNSTQLLSLSLFNF</sequence>
<feature type="chain" id="PRO_5012595218" description="NADH-ubiquinone oxidoreductase chain 2" evidence="10">
    <location>
        <begin position="17"/>
        <end position="539"/>
    </location>
</feature>
<gene>
    <name evidence="12" type="primary">nad2</name>
</gene>
<comment type="similarity">
    <text evidence="2">Belongs to the complex I subunit 2 family.</text>
</comment>
<dbReference type="Pfam" id="PF00361">
    <property type="entry name" value="Proton_antipo_M"/>
    <property type="match status" value="1"/>
</dbReference>
<dbReference type="HAMAP" id="MF_00445">
    <property type="entry name" value="NDH1_NuoN_1"/>
    <property type="match status" value="1"/>
</dbReference>
<feature type="transmembrane region" description="Helical" evidence="9">
    <location>
        <begin position="305"/>
        <end position="324"/>
    </location>
</feature>
<dbReference type="InterPro" id="IPR010096">
    <property type="entry name" value="NADH-Q_OxRdtase_suN/2"/>
</dbReference>
<dbReference type="GO" id="GO:0016020">
    <property type="term" value="C:membrane"/>
    <property type="evidence" value="ECO:0007669"/>
    <property type="project" value="UniProtKB-SubCell"/>
</dbReference>
<feature type="transmembrane region" description="Helical" evidence="9">
    <location>
        <begin position="415"/>
        <end position="438"/>
    </location>
</feature>
<geneLocation type="mitochondrion" evidence="12"/>
<proteinExistence type="inferred from homology"/>
<evidence type="ECO:0000256" key="6">
    <source>
        <dbReference type="ARBA" id="ARBA00023136"/>
    </source>
</evidence>
<evidence type="ECO:0000256" key="8">
    <source>
        <dbReference type="ARBA" id="ARBA00049551"/>
    </source>
</evidence>
<evidence type="ECO:0000256" key="2">
    <source>
        <dbReference type="ARBA" id="ARBA00007012"/>
    </source>
</evidence>
<protein>
    <recommendedName>
        <fullName evidence="3">NADH-ubiquinone oxidoreductase chain 2</fullName>
    </recommendedName>
    <alternativeName>
        <fullName evidence="7">NADH dehydrogenase subunit 2</fullName>
    </alternativeName>
</protein>
<dbReference type="RefSeq" id="YP_009355791.1">
    <property type="nucleotide sequence ID" value="NC_034349.1"/>
</dbReference>
<evidence type="ECO:0000256" key="1">
    <source>
        <dbReference type="ARBA" id="ARBA00004141"/>
    </source>
</evidence>